<dbReference type="STRING" id="679926.Mpet_2382"/>
<evidence type="ECO:0000313" key="2">
    <source>
        <dbReference type="EMBL" id="ADN37129.1"/>
    </source>
</evidence>
<dbReference type="InterPro" id="IPR051840">
    <property type="entry name" value="NifX/NifY_domain"/>
</dbReference>
<evidence type="ECO:0000313" key="3">
    <source>
        <dbReference type="Proteomes" id="UP000006565"/>
    </source>
</evidence>
<evidence type="ECO:0000259" key="1">
    <source>
        <dbReference type="Pfam" id="PF02579"/>
    </source>
</evidence>
<dbReference type="OrthoDB" id="372453at2157"/>
<gene>
    <name evidence="2" type="ordered locus">Mpet_2382</name>
</gene>
<dbReference type="SUPFAM" id="SSF53146">
    <property type="entry name" value="Nitrogenase accessory factor-like"/>
    <property type="match status" value="1"/>
</dbReference>
<reference evidence="2 3" key="1">
    <citation type="journal article" date="2010" name="Stand. Genomic Sci.">
        <title>Complete genome sequence of Methanoplanus petrolearius type strain (SEBR 4847).</title>
        <authorList>
            <person name="Brambilla E."/>
            <person name="Djao O.D."/>
            <person name="Daligault H."/>
            <person name="Lapidus A."/>
            <person name="Lucas S."/>
            <person name="Hammon N."/>
            <person name="Nolan M."/>
            <person name="Tice H."/>
            <person name="Cheng J.F."/>
            <person name="Han C."/>
            <person name="Tapia R."/>
            <person name="Goodwin L."/>
            <person name="Pitluck S."/>
            <person name="Liolios K."/>
            <person name="Ivanova N."/>
            <person name="Mavromatis K."/>
            <person name="Mikhailova N."/>
            <person name="Pati A."/>
            <person name="Chen A."/>
            <person name="Palaniappan K."/>
            <person name="Land M."/>
            <person name="Hauser L."/>
            <person name="Chang Y.J."/>
            <person name="Jeffries C.D."/>
            <person name="Rohde M."/>
            <person name="Spring S."/>
            <person name="Sikorski J."/>
            <person name="Goker M."/>
            <person name="Woyke T."/>
            <person name="Bristow J."/>
            <person name="Eisen J.A."/>
            <person name="Markowitz V."/>
            <person name="Hugenholtz P."/>
            <person name="Kyrpides N.C."/>
            <person name="Klenk H.P."/>
        </authorList>
    </citation>
    <scope>NUCLEOTIDE SEQUENCE [LARGE SCALE GENOMIC DNA]</scope>
    <source>
        <strain evidence="3">DSM 11571 / OCM 486 / SEBR 4847</strain>
    </source>
</reference>
<dbReference type="Gene3D" id="3.30.420.130">
    <property type="entry name" value="Dinitrogenase iron-molybdenum cofactor biosynthesis domain"/>
    <property type="match status" value="1"/>
</dbReference>
<proteinExistence type="predicted"/>
<dbReference type="PANTHER" id="PTHR33937:SF2">
    <property type="entry name" value="DINITROGENASE IRON-MOLYBDENUM COFACTOR BIOSYNTHESIS DOMAIN-CONTAINING PROTEIN"/>
    <property type="match status" value="1"/>
</dbReference>
<sequence length="177" mass="19254">MEKVAIAGKNDGSLYDDISENFGRCSAFCIAEIESGRIVSASSVRNSSADFPGSAGTMAAGQVLNMGVSAVVAGRFGPGSTLVLHRSGIRQYEIRDMAIRDGLDLLLEGQVECLDCSEILENMILQNSFRKGNRMNWTNLKRGEEHYICPDCGCMMPKKITGEEEEMVCPNCGNKMN</sequence>
<dbReference type="eggNOG" id="arCOG02734">
    <property type="taxonomic scope" value="Archaea"/>
</dbReference>
<name>E1RDU2_METP4</name>
<protein>
    <submittedName>
        <fullName evidence="2">Dinitrogenase iron-molybdenum cofactor biosynthesis protein</fullName>
    </submittedName>
</protein>
<organism evidence="2 3">
    <name type="scientific">Methanolacinia petrolearia (strain DSM 11571 / OCM 486 / SEBR 4847)</name>
    <name type="common">Methanoplanus petrolearius</name>
    <dbReference type="NCBI Taxonomy" id="679926"/>
    <lineage>
        <taxon>Archaea</taxon>
        <taxon>Methanobacteriati</taxon>
        <taxon>Methanobacteriota</taxon>
        <taxon>Stenosarchaea group</taxon>
        <taxon>Methanomicrobia</taxon>
        <taxon>Methanomicrobiales</taxon>
        <taxon>Methanomicrobiaceae</taxon>
        <taxon>Methanolacinia</taxon>
    </lineage>
</organism>
<keyword evidence="3" id="KW-1185">Reference proteome</keyword>
<dbReference type="PANTHER" id="PTHR33937">
    <property type="entry name" value="IRON-MOLYBDENUM PROTEIN-RELATED-RELATED"/>
    <property type="match status" value="1"/>
</dbReference>
<dbReference type="InterPro" id="IPR036105">
    <property type="entry name" value="DiNase_FeMo-co_biosyn_sf"/>
</dbReference>
<dbReference type="Pfam" id="PF02579">
    <property type="entry name" value="Nitro_FeMo-Co"/>
    <property type="match status" value="1"/>
</dbReference>
<dbReference type="KEGG" id="mpi:Mpet_2382"/>
<dbReference type="EMBL" id="CP002117">
    <property type="protein sequence ID" value="ADN37129.1"/>
    <property type="molecule type" value="Genomic_DNA"/>
</dbReference>
<dbReference type="InterPro" id="IPR003731">
    <property type="entry name" value="Di-Nase_FeMo-co_biosynth"/>
</dbReference>
<accession>E1RDU2</accession>
<feature type="domain" description="Dinitrogenase iron-molybdenum cofactor biosynthesis" evidence="1">
    <location>
        <begin position="17"/>
        <end position="106"/>
    </location>
</feature>
<dbReference type="eggNOG" id="arCOG09285">
    <property type="taxonomic scope" value="Archaea"/>
</dbReference>
<dbReference type="GeneID" id="9744874"/>
<dbReference type="AlphaFoldDB" id="E1RDU2"/>
<dbReference type="RefSeq" id="WP_013330306.1">
    <property type="nucleotide sequence ID" value="NC_014507.1"/>
</dbReference>
<dbReference type="HOGENOM" id="CLU_1514634_0_0_2"/>
<dbReference type="Proteomes" id="UP000006565">
    <property type="component" value="Chromosome"/>
</dbReference>